<evidence type="ECO:0000313" key="5">
    <source>
        <dbReference type="Proteomes" id="UP000823892"/>
    </source>
</evidence>
<dbReference type="InterPro" id="IPR044946">
    <property type="entry name" value="Restrct_endonuc_typeI_TRD_sf"/>
</dbReference>
<evidence type="ECO:0000313" key="4">
    <source>
        <dbReference type="EMBL" id="HJD29826.1"/>
    </source>
</evidence>
<gene>
    <name evidence="4" type="ORF">H9914_12660</name>
</gene>
<dbReference type="GO" id="GO:0003677">
    <property type="term" value="F:DNA binding"/>
    <property type="evidence" value="ECO:0007669"/>
    <property type="project" value="UniProtKB-KW"/>
</dbReference>
<feature type="coiled-coil region" evidence="3">
    <location>
        <begin position="38"/>
        <end position="65"/>
    </location>
</feature>
<dbReference type="Proteomes" id="UP000823892">
    <property type="component" value="Unassembled WGS sequence"/>
</dbReference>
<organism evidence="4 5">
    <name type="scientific">Candidatus Blautia avicola</name>
    <dbReference type="NCBI Taxonomy" id="2838483"/>
    <lineage>
        <taxon>Bacteria</taxon>
        <taxon>Bacillati</taxon>
        <taxon>Bacillota</taxon>
        <taxon>Clostridia</taxon>
        <taxon>Lachnospirales</taxon>
        <taxon>Lachnospiraceae</taxon>
        <taxon>Blautia</taxon>
    </lineage>
</organism>
<sequence>VMSAAKGSKMPRGDKKHIMEMPLLLPNKDEQRKIDDCLSSLNDVIIKAKNELAKWQELKKGLLQQMFV</sequence>
<dbReference type="GO" id="GO:0009307">
    <property type="term" value="P:DNA restriction-modification system"/>
    <property type="evidence" value="ECO:0007669"/>
    <property type="project" value="UniProtKB-KW"/>
</dbReference>
<evidence type="ECO:0000256" key="2">
    <source>
        <dbReference type="ARBA" id="ARBA00023125"/>
    </source>
</evidence>
<evidence type="ECO:0000256" key="1">
    <source>
        <dbReference type="ARBA" id="ARBA00022747"/>
    </source>
</evidence>
<keyword evidence="2" id="KW-0238">DNA-binding</keyword>
<protein>
    <recommendedName>
        <fullName evidence="6">Restriction endonuclease subunit S</fullName>
    </recommendedName>
</protein>
<name>A0A9D2QXI6_9FIRM</name>
<dbReference type="EMBL" id="DWUY01000284">
    <property type="protein sequence ID" value="HJD29826.1"/>
    <property type="molecule type" value="Genomic_DNA"/>
</dbReference>
<proteinExistence type="predicted"/>
<accession>A0A9D2QXI6</accession>
<dbReference type="SUPFAM" id="SSF116734">
    <property type="entry name" value="DNA methylase specificity domain"/>
    <property type="match status" value="1"/>
</dbReference>
<feature type="non-terminal residue" evidence="4">
    <location>
        <position position="1"/>
    </location>
</feature>
<evidence type="ECO:0008006" key="6">
    <source>
        <dbReference type="Google" id="ProtNLM"/>
    </source>
</evidence>
<comment type="caution">
    <text evidence="4">The sequence shown here is derived from an EMBL/GenBank/DDBJ whole genome shotgun (WGS) entry which is preliminary data.</text>
</comment>
<reference evidence="4" key="1">
    <citation type="journal article" date="2021" name="PeerJ">
        <title>Extensive microbial diversity within the chicken gut microbiome revealed by metagenomics and culture.</title>
        <authorList>
            <person name="Gilroy R."/>
            <person name="Ravi A."/>
            <person name="Getino M."/>
            <person name="Pursley I."/>
            <person name="Horton D.L."/>
            <person name="Alikhan N.F."/>
            <person name="Baker D."/>
            <person name="Gharbi K."/>
            <person name="Hall N."/>
            <person name="Watson M."/>
            <person name="Adriaenssens E.M."/>
            <person name="Foster-Nyarko E."/>
            <person name="Jarju S."/>
            <person name="Secka A."/>
            <person name="Antonio M."/>
            <person name="Oren A."/>
            <person name="Chaudhuri R.R."/>
            <person name="La Ragione R."/>
            <person name="Hildebrand F."/>
            <person name="Pallen M.J."/>
        </authorList>
    </citation>
    <scope>NUCLEOTIDE SEQUENCE</scope>
    <source>
        <strain evidence="4">ChiBcec6-4105</strain>
    </source>
</reference>
<dbReference type="PANTHER" id="PTHR30408:SF12">
    <property type="entry name" value="TYPE I RESTRICTION ENZYME MJAVIII SPECIFICITY SUBUNIT"/>
    <property type="match status" value="1"/>
</dbReference>
<dbReference type="PANTHER" id="PTHR30408">
    <property type="entry name" value="TYPE-1 RESTRICTION ENZYME ECOKI SPECIFICITY PROTEIN"/>
    <property type="match status" value="1"/>
</dbReference>
<dbReference type="AlphaFoldDB" id="A0A9D2QXI6"/>
<keyword evidence="1" id="KW-0680">Restriction system</keyword>
<dbReference type="Gene3D" id="3.90.220.20">
    <property type="entry name" value="DNA methylase specificity domains"/>
    <property type="match status" value="1"/>
</dbReference>
<reference evidence="4" key="2">
    <citation type="submission" date="2021-04" db="EMBL/GenBank/DDBJ databases">
        <authorList>
            <person name="Gilroy R."/>
        </authorList>
    </citation>
    <scope>NUCLEOTIDE SEQUENCE</scope>
    <source>
        <strain evidence="4">ChiBcec6-4105</strain>
    </source>
</reference>
<dbReference type="InterPro" id="IPR052021">
    <property type="entry name" value="Type-I_RS_S_subunit"/>
</dbReference>
<evidence type="ECO:0000256" key="3">
    <source>
        <dbReference type="SAM" id="Coils"/>
    </source>
</evidence>
<keyword evidence="3" id="KW-0175">Coiled coil</keyword>